<dbReference type="EMBL" id="JAVFKY010000004">
    <property type="protein sequence ID" value="KAK5577267.1"/>
    <property type="molecule type" value="Genomic_DNA"/>
</dbReference>
<sequence>MIKLLVSTILLISIFSSSVNALIRPNFYYRVNWENINCIRAPCPQYSAQKVNTNENPTAISSIIYPAGFNNTYLDKEEARSLIVFGSIQPNPDFPNEAKDLKVVRVYKALPLGNSALSSDKYYIFNDNGIRCITTPCFSTNAVLLNVHTKQSISDIIQPYAKNVGKYFDSAWLASKTIRTDDFGLIGQGTIDSGKITISNSFINLPDPSGKCGALPLLKCQGGSMTTYSRNENRCLTSPTCTTASFCTLGMPLCPVGYRLDQFSSTEAKGCPKYFCDPVFVLSWKNVQCFVPPCPQYSIEKINTNEKSQKILDFIYPNGLNKTFLIGEQSKSLIVLGSTQPSSKFPNNATDFLVKRVYKSLPLGNNETSTDKFYIFGDNGVRCKNAPCPSITAVLLNTHTQETITTINQPYSKNVGFFDSVWLSSKNIRSDDFGLIGQGTIKSGVISISNSFIYLPDPPIKCPELPLLDCVEGHSTTYSRDENRCLTSPKCTKLGVCTLSIPLCNKGYRLDSFPSTELNGCPKFYCDPEFVDKTH</sequence>
<dbReference type="Pfam" id="PF20533">
    <property type="entry name" value="DUF6748"/>
    <property type="match status" value="2"/>
</dbReference>
<accession>A0AAN7YVG1</accession>
<keyword evidence="1" id="KW-0732">Signal</keyword>
<protein>
    <recommendedName>
        <fullName evidence="2">DUF6748 domain-containing protein</fullName>
    </recommendedName>
</protein>
<feature type="domain" description="DUF6748" evidence="2">
    <location>
        <begin position="75"/>
        <end position="156"/>
    </location>
</feature>
<dbReference type="InterPro" id="IPR046636">
    <property type="entry name" value="DUF6748"/>
</dbReference>
<proteinExistence type="predicted"/>
<dbReference type="PANTHER" id="PTHR34411:SF5">
    <property type="entry name" value="DUF6748 DOMAIN-CONTAINING PROTEIN"/>
    <property type="match status" value="1"/>
</dbReference>
<feature type="domain" description="DUF6748" evidence="2">
    <location>
        <begin position="332"/>
        <end position="409"/>
    </location>
</feature>
<evidence type="ECO:0000259" key="2">
    <source>
        <dbReference type="Pfam" id="PF20533"/>
    </source>
</evidence>
<evidence type="ECO:0000313" key="3">
    <source>
        <dbReference type="EMBL" id="KAK5577267.1"/>
    </source>
</evidence>
<organism evidence="3 4">
    <name type="scientific">Dictyostelium firmibasis</name>
    <dbReference type="NCBI Taxonomy" id="79012"/>
    <lineage>
        <taxon>Eukaryota</taxon>
        <taxon>Amoebozoa</taxon>
        <taxon>Evosea</taxon>
        <taxon>Eumycetozoa</taxon>
        <taxon>Dictyostelia</taxon>
        <taxon>Dictyosteliales</taxon>
        <taxon>Dictyosteliaceae</taxon>
        <taxon>Dictyostelium</taxon>
    </lineage>
</organism>
<keyword evidence="4" id="KW-1185">Reference proteome</keyword>
<evidence type="ECO:0000313" key="4">
    <source>
        <dbReference type="Proteomes" id="UP001344447"/>
    </source>
</evidence>
<comment type="caution">
    <text evidence="3">The sequence shown here is derived from an EMBL/GenBank/DDBJ whole genome shotgun (WGS) entry which is preliminary data.</text>
</comment>
<feature type="chain" id="PRO_5043045295" description="DUF6748 domain-containing protein" evidence="1">
    <location>
        <begin position="22"/>
        <end position="535"/>
    </location>
</feature>
<dbReference type="Proteomes" id="UP001344447">
    <property type="component" value="Unassembled WGS sequence"/>
</dbReference>
<evidence type="ECO:0000256" key="1">
    <source>
        <dbReference type="SAM" id="SignalP"/>
    </source>
</evidence>
<name>A0AAN7YVG1_9MYCE</name>
<dbReference type="InterPro" id="IPR040405">
    <property type="entry name" value="DDB_G0275255-like"/>
</dbReference>
<reference evidence="3 4" key="1">
    <citation type="submission" date="2023-11" db="EMBL/GenBank/DDBJ databases">
        <title>Dfirmibasis_genome.</title>
        <authorList>
            <person name="Edelbroek B."/>
            <person name="Kjellin J."/>
            <person name="Jerlstrom-Hultqvist J."/>
            <person name="Soderbom F."/>
        </authorList>
    </citation>
    <scope>NUCLEOTIDE SEQUENCE [LARGE SCALE GENOMIC DNA]</scope>
    <source>
        <strain evidence="3 4">TNS-C-14</strain>
    </source>
</reference>
<dbReference type="PANTHER" id="PTHR34411">
    <property type="entry name" value="DUF6748 DOMAIN-CONTAINING PROTEIN-RELATED"/>
    <property type="match status" value="1"/>
</dbReference>
<gene>
    <name evidence="3" type="ORF">RB653_002208</name>
</gene>
<dbReference type="AlphaFoldDB" id="A0AAN7YVG1"/>
<feature type="signal peptide" evidence="1">
    <location>
        <begin position="1"/>
        <end position="21"/>
    </location>
</feature>